<dbReference type="InParanoid" id="A0A1X7V5V8"/>
<evidence type="ECO:0000313" key="1">
    <source>
        <dbReference type="EnsemblMetazoa" id="Aqu2.1.35645_001"/>
    </source>
</evidence>
<protein>
    <submittedName>
        <fullName evidence="1">Uncharacterized protein</fullName>
    </submittedName>
</protein>
<dbReference type="EnsemblMetazoa" id="Aqu2.1.35645_001">
    <property type="protein sequence ID" value="Aqu2.1.35645_001"/>
    <property type="gene ID" value="Aqu2.1.35645"/>
</dbReference>
<sequence>MGLHQGIKRFTGQGLEKKNDVDRWNYFSSNHLDAPKEILVTDARLHMLSQYKRSKHTYNKKDEDYWCH</sequence>
<dbReference type="AlphaFoldDB" id="A0A1X7V5V8"/>
<accession>A0A1X7V5V8</accession>
<proteinExistence type="predicted"/>
<name>A0A1X7V5V8_AMPQE</name>
<reference evidence="1" key="1">
    <citation type="submission" date="2017-05" db="UniProtKB">
        <authorList>
            <consortium name="EnsemblMetazoa"/>
        </authorList>
    </citation>
    <scope>IDENTIFICATION</scope>
</reference>
<organism evidence="1">
    <name type="scientific">Amphimedon queenslandica</name>
    <name type="common">Sponge</name>
    <dbReference type="NCBI Taxonomy" id="400682"/>
    <lineage>
        <taxon>Eukaryota</taxon>
        <taxon>Metazoa</taxon>
        <taxon>Porifera</taxon>
        <taxon>Demospongiae</taxon>
        <taxon>Heteroscleromorpha</taxon>
        <taxon>Haplosclerida</taxon>
        <taxon>Niphatidae</taxon>
        <taxon>Amphimedon</taxon>
    </lineage>
</organism>